<comment type="caution">
    <text evidence="3">The sequence shown here is derived from an EMBL/GenBank/DDBJ whole genome shotgun (WGS) entry which is preliminary data.</text>
</comment>
<keyword evidence="2" id="KW-1134">Transmembrane beta strand</keyword>
<name>A0A317CMQ1_9GAMM</name>
<gene>
    <name evidence="3" type="ORF">DKT75_00530</name>
</gene>
<feature type="signal peptide" evidence="2">
    <location>
        <begin position="1"/>
        <end position="27"/>
    </location>
</feature>
<evidence type="ECO:0000313" key="4">
    <source>
        <dbReference type="Proteomes" id="UP000245506"/>
    </source>
</evidence>
<dbReference type="InterPro" id="IPR010131">
    <property type="entry name" value="MdtP/NodT-like"/>
</dbReference>
<dbReference type="Pfam" id="PF02321">
    <property type="entry name" value="OEP"/>
    <property type="match status" value="2"/>
</dbReference>
<sequence length="500" mass="53694">MKRSKQPTLKWAMVTGLVLLSSGCASTLINDTSSGIIKETQSDLLGTDIKKWDGVSGSLLSEGEVVNGNWWNEFKDPQLTSIINQAVGKNYQVWKTQAQVAQARAQAVIAGANRLPSLALSTSGYKVGSSTAESYTLGLGISWEIDLWNRLKSQSLAARESYLASHESLRAVRQSVAANTAKAYFTVVQSKQQVALSKKTLQVFKETARQIGNRADVGIALPTDKHLSIANMQSATAGLAGKEEGLARGSRQLQRMLTDYPNGNIQTAENLASLPALPKLGVPASLLTRRPDVIAAEKQLRASGFNVESAKKSLLPSFSLSTSTIPTAIGTTSSQLSNLLDGDFSFWSLAGTLVQPIFQGGKLRANIRLNEAAQQAAANIYAQTALTAFTEVESSLAARSLINRRQQALCSAADASKNAERVSMNRYKQGLEPFLTVLESQQRALSASSSCISARYDALINYIDLQLALGGGFDERVESALASKSLVKKHQAPPKTSQEK</sequence>
<dbReference type="SUPFAM" id="SSF56954">
    <property type="entry name" value="Outer membrane efflux proteins (OEP)"/>
    <property type="match status" value="1"/>
</dbReference>
<dbReference type="InterPro" id="IPR003423">
    <property type="entry name" value="OMP_efflux"/>
</dbReference>
<dbReference type="AlphaFoldDB" id="A0A317CMQ1"/>
<dbReference type="Gene3D" id="1.20.1600.10">
    <property type="entry name" value="Outer membrane efflux proteins (OEP)"/>
    <property type="match status" value="1"/>
</dbReference>
<dbReference type="GO" id="GO:0009279">
    <property type="term" value="C:cell outer membrane"/>
    <property type="evidence" value="ECO:0007669"/>
    <property type="project" value="UniProtKB-SubCell"/>
</dbReference>
<keyword evidence="2" id="KW-0449">Lipoprotein</keyword>
<comment type="similarity">
    <text evidence="1 2">Belongs to the outer membrane factor (OMF) (TC 1.B.17) family.</text>
</comment>
<dbReference type="PANTHER" id="PTHR30203">
    <property type="entry name" value="OUTER MEMBRANE CATION EFFLUX PROTEIN"/>
    <property type="match status" value="1"/>
</dbReference>
<accession>A0A317CMQ1</accession>
<dbReference type="Proteomes" id="UP000245506">
    <property type="component" value="Unassembled WGS sequence"/>
</dbReference>
<keyword evidence="2" id="KW-0472">Membrane</keyword>
<dbReference type="OrthoDB" id="9770517at2"/>
<reference evidence="3 4" key="1">
    <citation type="submission" date="2018-05" db="EMBL/GenBank/DDBJ databases">
        <title>Leucothrix arctica sp. nov., isolated from Arctic seawater.</title>
        <authorList>
            <person name="Choi A."/>
            <person name="Baek K."/>
        </authorList>
    </citation>
    <scope>NUCLEOTIDE SEQUENCE [LARGE SCALE GENOMIC DNA]</scope>
    <source>
        <strain evidence="3 4">IMCC9719</strain>
    </source>
</reference>
<evidence type="ECO:0000313" key="3">
    <source>
        <dbReference type="EMBL" id="PWQ99589.1"/>
    </source>
</evidence>
<evidence type="ECO:0000256" key="2">
    <source>
        <dbReference type="RuleBase" id="RU362097"/>
    </source>
</evidence>
<dbReference type="NCBIfam" id="TIGR01845">
    <property type="entry name" value="outer_NodT"/>
    <property type="match status" value="1"/>
</dbReference>
<feature type="chain" id="PRO_5016193786" description="Transporter" evidence="2">
    <location>
        <begin position="28"/>
        <end position="500"/>
    </location>
</feature>
<dbReference type="GO" id="GO:0015562">
    <property type="term" value="F:efflux transmembrane transporter activity"/>
    <property type="evidence" value="ECO:0007669"/>
    <property type="project" value="InterPro"/>
</dbReference>
<dbReference type="EMBL" id="QGKL01000004">
    <property type="protein sequence ID" value="PWQ99589.1"/>
    <property type="molecule type" value="Genomic_DNA"/>
</dbReference>
<keyword evidence="2" id="KW-0732">Signal</keyword>
<organism evidence="3 4">
    <name type="scientific">Leucothrix arctica</name>
    <dbReference type="NCBI Taxonomy" id="1481894"/>
    <lineage>
        <taxon>Bacteria</taxon>
        <taxon>Pseudomonadati</taxon>
        <taxon>Pseudomonadota</taxon>
        <taxon>Gammaproteobacteria</taxon>
        <taxon>Thiotrichales</taxon>
        <taxon>Thiotrichaceae</taxon>
        <taxon>Leucothrix</taxon>
    </lineage>
</organism>
<dbReference type="Gene3D" id="2.20.200.10">
    <property type="entry name" value="Outer membrane efflux proteins (OEP)"/>
    <property type="match status" value="1"/>
</dbReference>
<dbReference type="RefSeq" id="WP_109821484.1">
    <property type="nucleotide sequence ID" value="NZ_QGKL01000004.1"/>
</dbReference>
<evidence type="ECO:0008006" key="5">
    <source>
        <dbReference type="Google" id="ProtNLM"/>
    </source>
</evidence>
<keyword evidence="2" id="KW-0812">Transmembrane</keyword>
<proteinExistence type="inferred from homology"/>
<keyword evidence="4" id="KW-1185">Reference proteome</keyword>
<evidence type="ECO:0000256" key="1">
    <source>
        <dbReference type="ARBA" id="ARBA00007613"/>
    </source>
</evidence>
<keyword evidence="2" id="KW-0564">Palmitate</keyword>
<dbReference type="PROSITE" id="PS51257">
    <property type="entry name" value="PROKAR_LIPOPROTEIN"/>
    <property type="match status" value="1"/>
</dbReference>
<protein>
    <recommendedName>
        <fullName evidence="5">Transporter</fullName>
    </recommendedName>
</protein>
<comment type="subcellular location">
    <subcellularLocation>
        <location evidence="2">Cell outer membrane</location>
        <topology evidence="2">Lipid-anchor</topology>
    </subcellularLocation>
</comment>